<proteinExistence type="predicted"/>
<dbReference type="AlphaFoldDB" id="A0A7W4TJN9"/>
<dbReference type="InterPro" id="IPR018713">
    <property type="entry name" value="MPAB/Lcp_cat_dom"/>
</dbReference>
<sequence>MTATTTGRGAARVALRGRPAPARPPSVSAALHARPTLEVALLAAALVEERHPRLARVVTADERPRRRRVQDAAALLRAATTDPVRALGLAARERAVGGDPHVRPEGHDPDLLALRHALRVHCVLLTAAAAGGEPTPAAAESYVREQRSTAVLLGAEPDDLPATLAEVAEDVAAVRAEVEADPAPVTAALGGHRDGCGDGCEDGAWHRVSRLALGVLPPWARPGPVAVDPGGLTARLRRL</sequence>
<protein>
    <submittedName>
        <fullName evidence="3">Uncharacterized protein (DUF2236 family)</fullName>
    </submittedName>
</protein>
<accession>A0A7W4TJN9</accession>
<dbReference type="RefSeq" id="WP_012084493.1">
    <property type="nucleotide sequence ID" value="NZ_JACHVY010000001.1"/>
</dbReference>
<dbReference type="Pfam" id="PF09995">
    <property type="entry name" value="MPAB_Lcp_cat"/>
    <property type="match status" value="1"/>
</dbReference>
<reference evidence="3 4" key="2">
    <citation type="submission" date="2020-08" db="EMBL/GenBank/DDBJ databases">
        <authorList>
            <person name="Partida-Martinez L."/>
            <person name="Huntemann M."/>
            <person name="Clum A."/>
            <person name="Wang J."/>
            <person name="Palaniappan K."/>
            <person name="Ritter S."/>
            <person name="Chen I.-M."/>
            <person name="Stamatis D."/>
            <person name="Reddy T."/>
            <person name="O'Malley R."/>
            <person name="Daum C."/>
            <person name="Shapiro N."/>
            <person name="Ivanova N."/>
            <person name="Kyrpides N."/>
            <person name="Woyke T."/>
        </authorList>
    </citation>
    <scope>NUCLEOTIDE SEQUENCE [LARGE SCALE GENOMIC DNA]</scope>
    <source>
        <strain evidence="3 4">AS2.23</strain>
    </source>
</reference>
<gene>
    <name evidence="3" type="ORF">FHR75_000947</name>
</gene>
<dbReference type="EMBL" id="JACHVY010000001">
    <property type="protein sequence ID" value="MBB2900159.1"/>
    <property type="molecule type" value="Genomic_DNA"/>
</dbReference>
<name>A0A7W4TJN9_KINRA</name>
<dbReference type="GO" id="GO:0016491">
    <property type="term" value="F:oxidoreductase activity"/>
    <property type="evidence" value="ECO:0007669"/>
    <property type="project" value="InterPro"/>
</dbReference>
<reference evidence="3 4" key="1">
    <citation type="submission" date="2020-08" db="EMBL/GenBank/DDBJ databases">
        <title>The Agave Microbiome: Exploring the role of microbial communities in plant adaptations to desert environments.</title>
        <authorList>
            <person name="Partida-Martinez L.P."/>
        </authorList>
    </citation>
    <scope>NUCLEOTIDE SEQUENCE [LARGE SCALE GENOMIC DNA]</scope>
    <source>
        <strain evidence="3 4">AS2.23</strain>
    </source>
</reference>
<evidence type="ECO:0000313" key="3">
    <source>
        <dbReference type="EMBL" id="MBB2900159.1"/>
    </source>
</evidence>
<evidence type="ECO:0000259" key="2">
    <source>
        <dbReference type="Pfam" id="PF09995"/>
    </source>
</evidence>
<comment type="caution">
    <text evidence="3">The sequence shown here is derived from an EMBL/GenBank/DDBJ whole genome shotgun (WGS) entry which is preliminary data.</text>
</comment>
<feature type="region of interest" description="Disordered" evidence="1">
    <location>
        <begin position="1"/>
        <end position="28"/>
    </location>
</feature>
<feature type="domain" description="ER-bound oxygenase mpaB/mpaB'/Rubber oxygenase catalytic" evidence="2">
    <location>
        <begin position="35"/>
        <end position="221"/>
    </location>
</feature>
<evidence type="ECO:0000256" key="1">
    <source>
        <dbReference type="SAM" id="MobiDB-lite"/>
    </source>
</evidence>
<dbReference type="Proteomes" id="UP000533269">
    <property type="component" value="Unassembled WGS sequence"/>
</dbReference>
<evidence type="ECO:0000313" key="4">
    <source>
        <dbReference type="Proteomes" id="UP000533269"/>
    </source>
</evidence>
<organism evidence="3 4">
    <name type="scientific">Kineococcus radiotolerans</name>
    <dbReference type="NCBI Taxonomy" id="131568"/>
    <lineage>
        <taxon>Bacteria</taxon>
        <taxon>Bacillati</taxon>
        <taxon>Actinomycetota</taxon>
        <taxon>Actinomycetes</taxon>
        <taxon>Kineosporiales</taxon>
        <taxon>Kineosporiaceae</taxon>
        <taxon>Kineococcus</taxon>
    </lineage>
</organism>